<proteinExistence type="predicted"/>
<sequence>MRSRLRIPTSTIEKVLFFQYIIIQNCITIGGNFMPQINETPICEEFFQRLYVIPKDRFDSLVEQISHGLSEPLPHGNKGKRYERSSTSIRNAQILNQVDSMAEPHPSGASYLLPAGTTKSEVIKRADIKTNLEINPTQEFKRIDKTFHFHKTNSFTKCKACVLLKVAAYNVELSEEDRKEAKIHLKNHYDNIKNDRRDYEIRKLTSLQEVNFLLSLGHDGMSKYLSTFPHLNNDNIKTLSDTMKMACSLNLAIVHRNTIDTPYQLHSFWNIDQMSGAKANAVISQLFYSISHCSPIPSKIAIQLDNCASNKCYTLLGAFGHLLLWIPKLTSIYICTSEVGHTHNDIDQKFGVLASALKMNQIYTPQGYTRFAQEKLKGLATNNLLPTTYDFEAFLRTNVIENGQIAKNHYFELTRQEDNTVTMKIARFLRSEKYISSTSTDSTGFKLFKQPPNANEFPKIVPPNAFDLSKHAKLCKAVKGAMNPSDFEELVNLPKFIEENYQPEPFEDVLKRISDKVVAENITVRVSEDPENDLVDKFLKRINKPWEVNQRETTVNADVRPSKEKSSTSKRSASKSASTNDLPAATANKPEKKQRKK</sequence>
<dbReference type="PANTHER" id="PTHR33153">
    <property type="entry name" value="MYND-TYPE DOMAIN-CONTAINING PROTEIN"/>
    <property type="match status" value="1"/>
</dbReference>
<dbReference type="PANTHER" id="PTHR33153:SF3">
    <property type="entry name" value="TRAFFICKING PROTEIN PARTICLE COMPLEX SUBUNIT 11 DOMAIN-CONTAINING PROTEIN"/>
    <property type="match status" value="1"/>
</dbReference>
<evidence type="ECO:0000313" key="4">
    <source>
        <dbReference type="WBParaSite" id="PSU_v2.g4940.t1"/>
    </source>
</evidence>
<dbReference type="AlphaFoldDB" id="A0A914YXW4"/>
<reference evidence="4" key="1">
    <citation type="submission" date="2022-11" db="UniProtKB">
        <authorList>
            <consortium name="WormBaseParasite"/>
        </authorList>
    </citation>
    <scope>IDENTIFICATION</scope>
</reference>
<name>A0A914YXW4_9BILA</name>
<evidence type="ECO:0000256" key="1">
    <source>
        <dbReference type="SAM" id="MobiDB-lite"/>
    </source>
</evidence>
<feature type="region of interest" description="Disordered" evidence="1">
    <location>
        <begin position="551"/>
        <end position="597"/>
    </location>
</feature>
<dbReference type="WBParaSite" id="PSU_v2.g4940.t1">
    <property type="protein sequence ID" value="PSU_v2.g4940.t1"/>
    <property type="gene ID" value="PSU_v2.g4940"/>
</dbReference>
<keyword evidence="3" id="KW-1185">Reference proteome</keyword>
<accession>A0A914YXW4</accession>
<dbReference type="Pfam" id="PF25273">
    <property type="entry name" value="DUF7869"/>
    <property type="match status" value="1"/>
</dbReference>
<evidence type="ECO:0000259" key="2">
    <source>
        <dbReference type="Pfam" id="PF25273"/>
    </source>
</evidence>
<protein>
    <recommendedName>
        <fullName evidence="2">DUF7869 domain-containing protein</fullName>
    </recommendedName>
</protein>
<dbReference type="Proteomes" id="UP000887577">
    <property type="component" value="Unplaced"/>
</dbReference>
<feature type="domain" description="DUF7869" evidence="2">
    <location>
        <begin position="239"/>
        <end position="427"/>
    </location>
</feature>
<dbReference type="InterPro" id="IPR057191">
    <property type="entry name" value="DUF7869"/>
</dbReference>
<evidence type="ECO:0000313" key="3">
    <source>
        <dbReference type="Proteomes" id="UP000887577"/>
    </source>
</evidence>
<organism evidence="3 4">
    <name type="scientific">Panagrolaimus superbus</name>
    <dbReference type="NCBI Taxonomy" id="310955"/>
    <lineage>
        <taxon>Eukaryota</taxon>
        <taxon>Metazoa</taxon>
        <taxon>Ecdysozoa</taxon>
        <taxon>Nematoda</taxon>
        <taxon>Chromadorea</taxon>
        <taxon>Rhabditida</taxon>
        <taxon>Tylenchina</taxon>
        <taxon>Panagrolaimomorpha</taxon>
        <taxon>Panagrolaimoidea</taxon>
        <taxon>Panagrolaimidae</taxon>
        <taxon>Panagrolaimus</taxon>
    </lineage>
</organism>
<feature type="compositionally biased region" description="Low complexity" evidence="1">
    <location>
        <begin position="569"/>
        <end position="579"/>
    </location>
</feature>